<evidence type="ECO:0000313" key="5">
    <source>
        <dbReference type="EMBL" id="CAH1955294.1"/>
    </source>
</evidence>
<name>A0A9P0JQV0_ACAOB</name>
<dbReference type="EMBL" id="CAKOFQ010006660">
    <property type="protein sequence ID" value="CAH1955294.1"/>
    <property type="molecule type" value="Genomic_DNA"/>
</dbReference>
<gene>
    <name evidence="5" type="ORF">ACAOBT_LOCUS1014</name>
</gene>
<dbReference type="Proteomes" id="UP001152888">
    <property type="component" value="Unassembled WGS sequence"/>
</dbReference>
<dbReference type="PANTHER" id="PTHR19872:SF7">
    <property type="entry name" value="F-BOX AND WD REPEAT DOMAIN CONTAINING PROTEIN 10B-RELATED"/>
    <property type="match status" value="1"/>
</dbReference>
<feature type="region of interest" description="Disordered" evidence="3">
    <location>
        <begin position="246"/>
        <end position="267"/>
    </location>
</feature>
<sequence>MMNRDIEDFFAEEETIVQSAVARKEMHTQYQKAKVKYFETRNAALQGYYLRLSWESKKKFLVNLLSKLRGLNTILHILHLMAVRALKVVTYDFVDPNTEAIQDKLLLDHNRMLDPDVLKQTIDDDIEWFTTLTEEAQVTVFLGLLRLTGGAAKRAMYIPVWRRYFQLVKEMNLLMACDKTTVTDGGDYICYIKVAFDEDEFDANRPADVEVRRLRMEWEQMIEAYKRDVNKTTEFLRSVVGIKKGPKKQEDKDDKDSKEKVKKKGDKKSKKEKFAKAVQADEKSEIDVIQLLPIWTVKRIFNFLDVKSLQNCKKVSKYWAYVVQEMMKEMKARQQINKQLASIKQSVGEDKINEIRERLKNHTSNVRKKNKDIRHYDLGAVAEKLLPELIKTNLKETSLLQKAVKQMPDEFGENVALTTFPRLIKSDMDMYRFKSCFMRDVAVHFDVEEDVKRQKSLLTYSLQSIVDSLKLDVDQSLLADW</sequence>
<dbReference type="InterPro" id="IPR036047">
    <property type="entry name" value="F-box-like_dom_sf"/>
</dbReference>
<dbReference type="Gene3D" id="1.20.1280.50">
    <property type="match status" value="1"/>
</dbReference>
<evidence type="ECO:0000256" key="2">
    <source>
        <dbReference type="ARBA" id="ARBA00022737"/>
    </source>
</evidence>
<dbReference type="PANTHER" id="PTHR19872">
    <property type="entry name" value="UBIQUITIN LIGASE SPECIFICITY FACTOR/HREP PROTEIN"/>
    <property type="match status" value="1"/>
</dbReference>
<keyword evidence="6" id="KW-1185">Reference proteome</keyword>
<accession>A0A9P0JQV0</accession>
<feature type="domain" description="F-box" evidence="4">
    <location>
        <begin position="297"/>
        <end position="324"/>
    </location>
</feature>
<evidence type="ECO:0000256" key="3">
    <source>
        <dbReference type="SAM" id="MobiDB-lite"/>
    </source>
</evidence>
<dbReference type="Pfam" id="PF00646">
    <property type="entry name" value="F-box"/>
    <property type="match status" value="1"/>
</dbReference>
<dbReference type="InterPro" id="IPR051075">
    <property type="entry name" value="SCF_subunit_WD-repeat"/>
</dbReference>
<feature type="compositionally biased region" description="Basic and acidic residues" evidence="3">
    <location>
        <begin position="247"/>
        <end position="259"/>
    </location>
</feature>
<organism evidence="5 6">
    <name type="scientific">Acanthoscelides obtectus</name>
    <name type="common">Bean weevil</name>
    <name type="synonym">Bruchus obtectus</name>
    <dbReference type="NCBI Taxonomy" id="200917"/>
    <lineage>
        <taxon>Eukaryota</taxon>
        <taxon>Metazoa</taxon>
        <taxon>Ecdysozoa</taxon>
        <taxon>Arthropoda</taxon>
        <taxon>Hexapoda</taxon>
        <taxon>Insecta</taxon>
        <taxon>Pterygota</taxon>
        <taxon>Neoptera</taxon>
        <taxon>Endopterygota</taxon>
        <taxon>Coleoptera</taxon>
        <taxon>Polyphaga</taxon>
        <taxon>Cucujiformia</taxon>
        <taxon>Chrysomeloidea</taxon>
        <taxon>Chrysomelidae</taxon>
        <taxon>Bruchinae</taxon>
        <taxon>Bruchini</taxon>
        <taxon>Acanthoscelides</taxon>
    </lineage>
</organism>
<evidence type="ECO:0000259" key="4">
    <source>
        <dbReference type="Pfam" id="PF00646"/>
    </source>
</evidence>
<evidence type="ECO:0000313" key="6">
    <source>
        <dbReference type="Proteomes" id="UP001152888"/>
    </source>
</evidence>
<comment type="caution">
    <text evidence="5">The sequence shown here is derived from an EMBL/GenBank/DDBJ whole genome shotgun (WGS) entry which is preliminary data.</text>
</comment>
<keyword evidence="2" id="KW-0677">Repeat</keyword>
<reference evidence="5" key="1">
    <citation type="submission" date="2022-03" db="EMBL/GenBank/DDBJ databases">
        <authorList>
            <person name="Sayadi A."/>
        </authorList>
    </citation>
    <scope>NUCLEOTIDE SEQUENCE</scope>
</reference>
<dbReference type="OrthoDB" id="6751058at2759"/>
<dbReference type="AlphaFoldDB" id="A0A9P0JQV0"/>
<dbReference type="SUPFAM" id="SSF81383">
    <property type="entry name" value="F-box domain"/>
    <property type="match status" value="1"/>
</dbReference>
<protein>
    <recommendedName>
        <fullName evidence="4">F-box domain-containing protein</fullName>
    </recommendedName>
</protein>
<evidence type="ECO:0000256" key="1">
    <source>
        <dbReference type="ARBA" id="ARBA00022574"/>
    </source>
</evidence>
<keyword evidence="1" id="KW-0853">WD repeat</keyword>
<dbReference type="InterPro" id="IPR001810">
    <property type="entry name" value="F-box_dom"/>
</dbReference>
<proteinExistence type="predicted"/>